<proteinExistence type="inferred from homology"/>
<comment type="similarity">
    <text evidence="1 4">Belongs to the universal ribosomal protein uS11 family.</text>
</comment>
<dbReference type="GO" id="GO:0005840">
    <property type="term" value="C:ribosome"/>
    <property type="evidence" value="ECO:0007669"/>
    <property type="project" value="UniProtKB-KW"/>
</dbReference>
<dbReference type="PIRSF" id="PIRSF002131">
    <property type="entry name" value="Ribosomal_S11"/>
    <property type="match status" value="1"/>
</dbReference>
<dbReference type="Pfam" id="PF00411">
    <property type="entry name" value="Ribosomal_S11"/>
    <property type="match status" value="1"/>
</dbReference>
<gene>
    <name evidence="5" type="primary">rpsK</name>
    <name evidence="4" type="synonym">rps11</name>
    <name evidence="6" type="ORF">GW779_01000</name>
    <name evidence="5" type="ORF">GW910_02280</name>
</gene>
<comment type="function">
    <text evidence="4">Located on the platform of the 30S subunit.</text>
</comment>
<sequence length="132" mass="14217">MGGSEKKGLWGILHIYSSPNNAIYMVTDLSNSETIVTKYGKQMVTSDKDKPTPYAAMKAMGKIVEILKEKGIAGVDVVVRGPGGHTGPWFPGKAAQAAIKQLVRLNFPIGKISDHTPIAHGGCMPKKTKRKK</sequence>
<keyword evidence="2 4" id="KW-0689">Ribosomal protein</keyword>
<dbReference type="EMBL" id="JAACQH010000014">
    <property type="protein sequence ID" value="NCS90990.1"/>
    <property type="molecule type" value="Genomic_DNA"/>
</dbReference>
<evidence type="ECO:0000256" key="2">
    <source>
        <dbReference type="ARBA" id="ARBA00022980"/>
    </source>
</evidence>
<reference evidence="5" key="1">
    <citation type="submission" date="2019-11" db="EMBL/GenBank/DDBJ databases">
        <title>Lipid analysis of CO2-rich subsurface aquifers suggests an autotrophy-based deep biosphere with lysolipids enriched in CPR bacteria.</title>
        <authorList>
            <person name="Probst A.J."/>
            <person name="Elling F.J."/>
            <person name="Castelle C.J."/>
            <person name="Zhu Q."/>
            <person name="Elvert M."/>
            <person name="Birarda G."/>
            <person name="Holman H.-Y."/>
            <person name="Lane K.R."/>
            <person name="Ladd B."/>
            <person name="Ryan M.C."/>
            <person name="Woyke T."/>
            <person name="Hinrichs K.-U."/>
            <person name="Banfield J.F."/>
        </authorList>
    </citation>
    <scope>NUCLEOTIDE SEQUENCE</scope>
    <source>
        <strain evidence="5">CG_2015-01_33_1645</strain>
        <strain evidence="6">CG_2015-04_33_537</strain>
    </source>
</reference>
<name>A0A8J8CEL1_9ARCH</name>
<dbReference type="HAMAP" id="MF_01310">
    <property type="entry name" value="Ribosomal_uS11"/>
    <property type="match status" value="1"/>
</dbReference>
<dbReference type="Proteomes" id="UP000738826">
    <property type="component" value="Unassembled WGS sequence"/>
</dbReference>
<dbReference type="GO" id="GO:0019843">
    <property type="term" value="F:rRNA binding"/>
    <property type="evidence" value="ECO:0007669"/>
    <property type="project" value="UniProtKB-UniRule"/>
</dbReference>
<dbReference type="Gene3D" id="3.30.420.80">
    <property type="entry name" value="Ribosomal protein S11"/>
    <property type="match status" value="1"/>
</dbReference>
<evidence type="ECO:0000313" key="6">
    <source>
        <dbReference type="EMBL" id="NCS90990.1"/>
    </source>
</evidence>
<accession>A0A8J8CEL1</accession>
<evidence type="ECO:0000256" key="3">
    <source>
        <dbReference type="ARBA" id="ARBA00023274"/>
    </source>
</evidence>
<organism evidence="5 7">
    <name type="scientific">Candidatus Altarchaeum hamiconexum</name>
    <dbReference type="NCBI Taxonomy" id="1803513"/>
    <lineage>
        <taxon>Archaea</taxon>
        <taxon>Candidatus Altarchaeota</taxon>
        <taxon>Candidatus Altiarchaeia</taxon>
        <taxon>Candidatus Altarchaeales</taxon>
        <taxon>Candidatus Altarchaeaceae</taxon>
        <taxon>Candidatus Altarchaeum</taxon>
    </lineage>
</organism>
<evidence type="ECO:0000256" key="4">
    <source>
        <dbReference type="HAMAP-Rule" id="MF_01310"/>
    </source>
</evidence>
<dbReference type="GO" id="GO:1990904">
    <property type="term" value="C:ribonucleoprotein complex"/>
    <property type="evidence" value="ECO:0007669"/>
    <property type="project" value="UniProtKB-KW"/>
</dbReference>
<dbReference type="EMBL" id="JAACVF010000056">
    <property type="protein sequence ID" value="NCN64891.1"/>
    <property type="molecule type" value="Genomic_DNA"/>
</dbReference>
<dbReference type="GO" id="GO:0003735">
    <property type="term" value="F:structural constituent of ribosome"/>
    <property type="evidence" value="ECO:0007669"/>
    <property type="project" value="InterPro"/>
</dbReference>
<keyword evidence="4" id="KW-0699">rRNA-binding</keyword>
<dbReference type="PANTHER" id="PTHR11759">
    <property type="entry name" value="40S RIBOSOMAL PROTEIN S14/30S RIBOSOMAL PROTEIN S11"/>
    <property type="match status" value="1"/>
</dbReference>
<dbReference type="InterPro" id="IPR036967">
    <property type="entry name" value="Ribosomal_uS11_sf"/>
</dbReference>
<keyword evidence="3 4" id="KW-0687">Ribonucleoprotein</keyword>
<dbReference type="AlphaFoldDB" id="A0A8J8CEL1"/>
<comment type="subunit">
    <text evidence="4">Part of the 30S ribosomal subunit.</text>
</comment>
<comment type="caution">
    <text evidence="5">The sequence shown here is derived from an EMBL/GenBank/DDBJ whole genome shotgun (WGS) entry which is preliminary data.</text>
</comment>
<keyword evidence="4" id="KW-0694">RNA-binding</keyword>
<dbReference type="GO" id="GO:0006412">
    <property type="term" value="P:translation"/>
    <property type="evidence" value="ECO:0007669"/>
    <property type="project" value="UniProtKB-UniRule"/>
</dbReference>
<evidence type="ECO:0000256" key="1">
    <source>
        <dbReference type="ARBA" id="ARBA00006194"/>
    </source>
</evidence>
<protein>
    <recommendedName>
        <fullName evidence="4">Small ribosomal subunit protein uS11</fullName>
    </recommendedName>
</protein>
<dbReference type="InterPro" id="IPR001971">
    <property type="entry name" value="Ribosomal_uS11"/>
</dbReference>
<evidence type="ECO:0000313" key="5">
    <source>
        <dbReference type="EMBL" id="NCN64891.1"/>
    </source>
</evidence>
<dbReference type="Proteomes" id="UP000768163">
    <property type="component" value="Unassembled WGS sequence"/>
</dbReference>
<evidence type="ECO:0000313" key="7">
    <source>
        <dbReference type="Proteomes" id="UP000768163"/>
    </source>
</evidence>
<dbReference type="SUPFAM" id="SSF53137">
    <property type="entry name" value="Translational machinery components"/>
    <property type="match status" value="1"/>
</dbReference>